<protein>
    <submittedName>
        <fullName evidence="1">Uncharacterized protein</fullName>
    </submittedName>
</protein>
<sequence length="62" mass="7619">MLFNKKANDYFDNLGIKRVKMQINPKVIQLKKMYHLKKRSLTQKEPFLIRNKFLEIYQQISF</sequence>
<dbReference type="AlphaFoldDB" id="A0A2Z4GG98"/>
<evidence type="ECO:0000313" key="1">
    <source>
        <dbReference type="EMBL" id="AWW00025.1"/>
    </source>
</evidence>
<dbReference type="EMBL" id="CP029480">
    <property type="protein sequence ID" value="AWW00025.1"/>
    <property type="molecule type" value="Genomic_DNA"/>
</dbReference>
<keyword evidence="2" id="KW-1185">Reference proteome</keyword>
<gene>
    <name evidence="1" type="ORF">DJ013_18365</name>
</gene>
<accession>A0A2Z4GG98</accession>
<dbReference type="KEGG" id="als:DJ013_18365"/>
<name>A0A2Z4GG98_9BACT</name>
<organism evidence="1 2">
    <name type="scientific">Arcticibacterium luteifluviistationis</name>
    <dbReference type="NCBI Taxonomy" id="1784714"/>
    <lineage>
        <taxon>Bacteria</taxon>
        <taxon>Pseudomonadati</taxon>
        <taxon>Bacteroidota</taxon>
        <taxon>Cytophagia</taxon>
        <taxon>Cytophagales</taxon>
        <taxon>Leadbetterellaceae</taxon>
        <taxon>Arcticibacterium</taxon>
    </lineage>
</organism>
<evidence type="ECO:0000313" key="2">
    <source>
        <dbReference type="Proteomes" id="UP000249873"/>
    </source>
</evidence>
<reference evidence="1 2" key="1">
    <citation type="submission" date="2018-05" db="EMBL/GenBank/DDBJ databases">
        <title>Complete genome sequence of Arcticibacterium luteifluviistationis SM1504T, a cytophagaceae bacterium isolated from Arctic surface seawater.</title>
        <authorList>
            <person name="Li Y."/>
            <person name="Qin Q.-L."/>
        </authorList>
    </citation>
    <scope>NUCLEOTIDE SEQUENCE [LARGE SCALE GENOMIC DNA]</scope>
    <source>
        <strain evidence="1 2">SM1504</strain>
    </source>
</reference>
<proteinExistence type="predicted"/>
<dbReference type="Proteomes" id="UP000249873">
    <property type="component" value="Chromosome"/>
</dbReference>